<feature type="repeat" description="ANK" evidence="3">
    <location>
        <begin position="216"/>
        <end position="248"/>
    </location>
</feature>
<dbReference type="Pfam" id="PF12796">
    <property type="entry name" value="Ank_2"/>
    <property type="match status" value="1"/>
</dbReference>
<reference evidence="4 5" key="1">
    <citation type="submission" date="2019-02" db="EMBL/GenBank/DDBJ databases">
        <title>Deep-cultivation of Planctomycetes and their phenomic and genomic characterization uncovers novel biology.</title>
        <authorList>
            <person name="Wiegand S."/>
            <person name="Jogler M."/>
            <person name="Boedeker C."/>
            <person name="Pinto D."/>
            <person name="Vollmers J."/>
            <person name="Rivas-Marin E."/>
            <person name="Kohn T."/>
            <person name="Peeters S.H."/>
            <person name="Heuer A."/>
            <person name="Rast P."/>
            <person name="Oberbeckmann S."/>
            <person name="Bunk B."/>
            <person name="Jeske O."/>
            <person name="Meyerdierks A."/>
            <person name="Storesund J.E."/>
            <person name="Kallscheuer N."/>
            <person name="Luecker S."/>
            <person name="Lage O.M."/>
            <person name="Pohl T."/>
            <person name="Merkel B.J."/>
            <person name="Hornburger P."/>
            <person name="Mueller R.-W."/>
            <person name="Bruemmer F."/>
            <person name="Labrenz M."/>
            <person name="Spormann A.M."/>
            <person name="Op den Camp H."/>
            <person name="Overmann J."/>
            <person name="Amann R."/>
            <person name="Jetten M.S.M."/>
            <person name="Mascher T."/>
            <person name="Medema M.H."/>
            <person name="Devos D.P."/>
            <person name="Kaster A.-K."/>
            <person name="Ovreas L."/>
            <person name="Rohde M."/>
            <person name="Galperin M.Y."/>
            <person name="Jogler C."/>
        </authorList>
    </citation>
    <scope>NUCLEOTIDE SEQUENCE [LARGE SCALE GENOMIC DNA]</scope>
    <source>
        <strain evidence="4 5">Pan44</strain>
    </source>
</reference>
<keyword evidence="2 3" id="KW-0040">ANK repeat</keyword>
<proteinExistence type="predicted"/>
<dbReference type="SUPFAM" id="SSF48403">
    <property type="entry name" value="Ankyrin repeat"/>
    <property type="match status" value="1"/>
</dbReference>
<dbReference type="RefSeq" id="WP_197453822.1">
    <property type="nucleotide sequence ID" value="NZ_CP036271.1"/>
</dbReference>
<evidence type="ECO:0000313" key="5">
    <source>
        <dbReference type="Proteomes" id="UP000315700"/>
    </source>
</evidence>
<dbReference type="Gene3D" id="1.25.40.20">
    <property type="entry name" value="Ankyrin repeat-containing domain"/>
    <property type="match status" value="2"/>
</dbReference>
<keyword evidence="5" id="KW-1185">Reference proteome</keyword>
<dbReference type="InterPro" id="IPR002110">
    <property type="entry name" value="Ankyrin_rpt"/>
</dbReference>
<dbReference type="InParanoid" id="A0A517S9D9"/>
<dbReference type="EMBL" id="CP036271">
    <property type="protein sequence ID" value="QDT52745.1"/>
    <property type="molecule type" value="Genomic_DNA"/>
</dbReference>
<accession>A0A517S9D9</accession>
<protein>
    <submittedName>
        <fullName evidence="4">Ankyrin repeats (3 copies)</fullName>
    </submittedName>
</protein>
<dbReference type="AlphaFoldDB" id="A0A517S9D9"/>
<dbReference type="PROSITE" id="PS50088">
    <property type="entry name" value="ANK_REPEAT"/>
    <property type="match status" value="1"/>
</dbReference>
<dbReference type="PANTHER" id="PTHR24171">
    <property type="entry name" value="ANKYRIN REPEAT DOMAIN-CONTAINING PROTEIN 39-RELATED"/>
    <property type="match status" value="1"/>
</dbReference>
<name>A0A517S9D9_9PLAN</name>
<dbReference type="SMART" id="SM00248">
    <property type="entry name" value="ANK"/>
    <property type="match status" value="3"/>
</dbReference>
<evidence type="ECO:0000313" key="4">
    <source>
        <dbReference type="EMBL" id="QDT52745.1"/>
    </source>
</evidence>
<evidence type="ECO:0000256" key="3">
    <source>
        <dbReference type="PROSITE-ProRule" id="PRU00023"/>
    </source>
</evidence>
<dbReference type="PROSITE" id="PS50297">
    <property type="entry name" value="ANK_REP_REGION"/>
    <property type="match status" value="1"/>
</dbReference>
<dbReference type="KEGG" id="ccos:Pan44_07570"/>
<evidence type="ECO:0000256" key="1">
    <source>
        <dbReference type="ARBA" id="ARBA00022737"/>
    </source>
</evidence>
<sequence length="279" mass="30411">MDDKFIPAQAAIISNDSEELERLVRTDPSLATDRSLSKCDHPTLLCCLVLEMPPRRSLAHLIRLFAQFGAELGGPLGAAACIDNVVGVETLLDLGAPIAGDGTWSPLEEALYWGHSATVELLLKRGAPVDNLRKYAALGDHKGVKRCFAANGQLNQEAGEVGWPFGPTIPEEIRRDHRQIVNNALVFAAAWGQHETAGELLTRGAEINAIPSGFDFAGTPLHYAALNNRREMADWLLSRGADPTIRDTKVENTPDGWAEYARHLELAGHLRSIREQRGG</sequence>
<organism evidence="4 5">
    <name type="scientific">Caulifigura coniformis</name>
    <dbReference type="NCBI Taxonomy" id="2527983"/>
    <lineage>
        <taxon>Bacteria</taxon>
        <taxon>Pseudomonadati</taxon>
        <taxon>Planctomycetota</taxon>
        <taxon>Planctomycetia</taxon>
        <taxon>Planctomycetales</taxon>
        <taxon>Planctomycetaceae</taxon>
        <taxon>Caulifigura</taxon>
    </lineage>
</organism>
<dbReference type="InterPro" id="IPR036770">
    <property type="entry name" value="Ankyrin_rpt-contain_sf"/>
</dbReference>
<evidence type="ECO:0000256" key="2">
    <source>
        <dbReference type="ARBA" id="ARBA00023043"/>
    </source>
</evidence>
<gene>
    <name evidence="4" type="ORF">Pan44_07570</name>
</gene>
<keyword evidence="1" id="KW-0677">Repeat</keyword>
<dbReference type="Proteomes" id="UP000315700">
    <property type="component" value="Chromosome"/>
</dbReference>